<dbReference type="EMBL" id="CP095061">
    <property type="protein sequence ID" value="UOQ64858.1"/>
    <property type="molecule type" value="Genomic_DNA"/>
</dbReference>
<accession>A0ABY4G1Z7</accession>
<sequence length="55" mass="6302">MPGNASDNSWWLNRCSRKIVDWDVRDTMPQYLVSEALHRALVVRRPPLGFTGTST</sequence>
<reference evidence="1" key="1">
    <citation type="submission" date="2022-04" db="EMBL/GenBank/DDBJ databases">
        <title>Hymenobacter sp. isolated from the air.</title>
        <authorList>
            <person name="Won M."/>
            <person name="Lee C.-M."/>
            <person name="Woen H.-Y."/>
            <person name="Kwon S.-W."/>
        </authorList>
    </citation>
    <scope>NUCLEOTIDE SEQUENCE</scope>
    <source>
        <strain evidence="1">5420S-77</strain>
    </source>
</reference>
<name>A0ABY4G1Z7_9BACT</name>
<dbReference type="Proteomes" id="UP000830401">
    <property type="component" value="Chromosome"/>
</dbReference>
<evidence type="ECO:0000313" key="2">
    <source>
        <dbReference type="Proteomes" id="UP000830401"/>
    </source>
</evidence>
<evidence type="ECO:0000313" key="1">
    <source>
        <dbReference type="EMBL" id="UOQ64858.1"/>
    </source>
</evidence>
<proteinExistence type="predicted"/>
<protein>
    <submittedName>
        <fullName evidence="1">Uncharacterized protein</fullName>
    </submittedName>
</protein>
<organism evidence="1 2">
    <name type="scientific">Hymenobacter volaticus</name>
    <dbReference type="NCBI Taxonomy" id="2932254"/>
    <lineage>
        <taxon>Bacteria</taxon>
        <taxon>Pseudomonadati</taxon>
        <taxon>Bacteroidota</taxon>
        <taxon>Cytophagia</taxon>
        <taxon>Cytophagales</taxon>
        <taxon>Hymenobacteraceae</taxon>
        <taxon>Hymenobacter</taxon>
    </lineage>
</organism>
<dbReference type="RefSeq" id="WP_245118867.1">
    <property type="nucleotide sequence ID" value="NZ_CP095061.1"/>
</dbReference>
<gene>
    <name evidence="1" type="ORF">MUN86_14945</name>
</gene>
<keyword evidence="2" id="KW-1185">Reference proteome</keyword>